<dbReference type="InterPro" id="IPR018062">
    <property type="entry name" value="HTH_AraC-typ_CS"/>
</dbReference>
<dbReference type="PRINTS" id="PR00032">
    <property type="entry name" value="HTHARAC"/>
</dbReference>
<comment type="caution">
    <text evidence="5">The sequence shown here is derived from an EMBL/GenBank/DDBJ whole genome shotgun (WGS) entry which is preliminary data.</text>
</comment>
<reference evidence="6" key="1">
    <citation type="journal article" date="2019" name="Int. J. Syst. Evol. Microbiol.">
        <title>The Global Catalogue of Microorganisms (GCM) 10K type strain sequencing project: providing services to taxonomists for standard genome sequencing and annotation.</title>
        <authorList>
            <consortium name="The Broad Institute Genomics Platform"/>
            <consortium name="The Broad Institute Genome Sequencing Center for Infectious Disease"/>
            <person name="Wu L."/>
            <person name="Ma J."/>
        </authorList>
    </citation>
    <scope>NUCLEOTIDE SEQUENCE [LARGE SCALE GENOMIC DNA]</scope>
    <source>
        <strain evidence="6">JCM 17386</strain>
    </source>
</reference>
<organism evidence="5 6">
    <name type="scientific">Flavobacterium chungbukense</name>
    <dbReference type="NCBI Taxonomy" id="877464"/>
    <lineage>
        <taxon>Bacteria</taxon>
        <taxon>Pseudomonadati</taxon>
        <taxon>Bacteroidota</taxon>
        <taxon>Flavobacteriia</taxon>
        <taxon>Flavobacteriales</taxon>
        <taxon>Flavobacteriaceae</taxon>
        <taxon>Flavobacterium</taxon>
    </lineage>
</organism>
<dbReference type="PANTHER" id="PTHR43280:SF27">
    <property type="entry name" value="TRANSCRIPTIONAL REGULATOR MTLR"/>
    <property type="match status" value="1"/>
</dbReference>
<dbReference type="PROSITE" id="PS00041">
    <property type="entry name" value="HTH_ARAC_FAMILY_1"/>
    <property type="match status" value="1"/>
</dbReference>
<dbReference type="EMBL" id="BAABAO010000013">
    <property type="protein sequence ID" value="GAA4134751.1"/>
    <property type="molecule type" value="Genomic_DNA"/>
</dbReference>
<evidence type="ECO:0000259" key="4">
    <source>
        <dbReference type="PROSITE" id="PS01124"/>
    </source>
</evidence>
<protein>
    <submittedName>
        <fullName evidence="5">AraC family transcriptional regulator</fullName>
    </submittedName>
</protein>
<evidence type="ECO:0000256" key="2">
    <source>
        <dbReference type="ARBA" id="ARBA00023125"/>
    </source>
</evidence>
<accession>A0ABP7YDV9</accession>
<dbReference type="Gene3D" id="2.60.120.10">
    <property type="entry name" value="Jelly Rolls"/>
    <property type="match status" value="1"/>
</dbReference>
<dbReference type="PANTHER" id="PTHR43280">
    <property type="entry name" value="ARAC-FAMILY TRANSCRIPTIONAL REGULATOR"/>
    <property type="match status" value="1"/>
</dbReference>
<proteinExistence type="predicted"/>
<dbReference type="InterPro" id="IPR020449">
    <property type="entry name" value="Tscrpt_reg_AraC-type_HTH"/>
</dbReference>
<dbReference type="InterPro" id="IPR014710">
    <property type="entry name" value="RmlC-like_jellyroll"/>
</dbReference>
<dbReference type="PROSITE" id="PS01124">
    <property type="entry name" value="HTH_ARAC_FAMILY_2"/>
    <property type="match status" value="1"/>
</dbReference>
<dbReference type="InterPro" id="IPR018060">
    <property type="entry name" value="HTH_AraC"/>
</dbReference>
<evidence type="ECO:0000256" key="1">
    <source>
        <dbReference type="ARBA" id="ARBA00023015"/>
    </source>
</evidence>
<keyword evidence="1" id="KW-0805">Transcription regulation</keyword>
<dbReference type="Proteomes" id="UP001501333">
    <property type="component" value="Unassembled WGS sequence"/>
</dbReference>
<dbReference type="InterPro" id="IPR009057">
    <property type="entry name" value="Homeodomain-like_sf"/>
</dbReference>
<dbReference type="Pfam" id="PF12833">
    <property type="entry name" value="HTH_18"/>
    <property type="match status" value="1"/>
</dbReference>
<keyword evidence="2" id="KW-0238">DNA-binding</keyword>
<evidence type="ECO:0000313" key="5">
    <source>
        <dbReference type="EMBL" id="GAA4134751.1"/>
    </source>
</evidence>
<keyword evidence="6" id="KW-1185">Reference proteome</keyword>
<evidence type="ECO:0000256" key="3">
    <source>
        <dbReference type="ARBA" id="ARBA00023163"/>
    </source>
</evidence>
<feature type="domain" description="HTH araC/xylS-type" evidence="4">
    <location>
        <begin position="193"/>
        <end position="291"/>
    </location>
</feature>
<evidence type="ECO:0000313" key="6">
    <source>
        <dbReference type="Proteomes" id="UP001501333"/>
    </source>
</evidence>
<dbReference type="SUPFAM" id="SSF51182">
    <property type="entry name" value="RmlC-like cupins"/>
    <property type="match status" value="1"/>
</dbReference>
<sequence length="298" mass="34519">MMKYNNTIMNEKRNILRELVPISDDDFFIVLNHMHAKFDFPLHFHPEIELNLVLNSSGKRIIGDSVVEYTDCDLALIGPNTPHLWTGIKDNNDAHVVTIQFHEDLFSQKTLNRKLALPIRELLERSKRGIAFSKETIEALKPKIVQLSDSQDFDSLLNFLSILHDLAIAKNTKNLASHSYVDYYSFPESQRIEKVNDFIKENLQNKIQLKEVADLVNMSESAFSHYFKKCTNSSFSDYITDLRLGLAARLLFESEQSIKEICYDSGFNNISNFNRTFKRKMGFTPSEFRDQSKLITKH</sequence>
<gene>
    <name evidence="5" type="ORF">GCM10022250_29570</name>
</gene>
<dbReference type="InterPro" id="IPR011051">
    <property type="entry name" value="RmlC_Cupin_sf"/>
</dbReference>
<dbReference type="SUPFAM" id="SSF46689">
    <property type="entry name" value="Homeodomain-like"/>
    <property type="match status" value="2"/>
</dbReference>
<name>A0ABP7YDV9_9FLAO</name>
<keyword evidence="3" id="KW-0804">Transcription</keyword>
<dbReference type="Gene3D" id="1.10.10.60">
    <property type="entry name" value="Homeodomain-like"/>
    <property type="match status" value="2"/>
</dbReference>
<dbReference type="SMART" id="SM00342">
    <property type="entry name" value="HTH_ARAC"/>
    <property type="match status" value="1"/>
</dbReference>